<dbReference type="AlphaFoldDB" id="A0A9N7RPW5"/>
<proteinExistence type="predicted"/>
<dbReference type="Proteomes" id="UP001153555">
    <property type="component" value="Unassembled WGS sequence"/>
</dbReference>
<dbReference type="EMBL" id="CACSLK010031421">
    <property type="protein sequence ID" value="CAA0839711.1"/>
    <property type="molecule type" value="Genomic_DNA"/>
</dbReference>
<name>A0A9N7RPW5_STRHE</name>
<sequence length="111" mass="12400">MSSKRVAKERKSTRFVYGPIRAAARAWDSYVKSLAGMTWSVPHVSTMGCPMSHFSSVDAEHRSVDDEMRAAMRLATTRRHAVKSGRQRKQCVVPLGGNSVAFGRIDEDREC</sequence>
<gene>
    <name evidence="1" type="ORF">SHERM_06273</name>
</gene>
<dbReference type="OrthoDB" id="694638at2759"/>
<reference evidence="1" key="1">
    <citation type="submission" date="2019-12" db="EMBL/GenBank/DDBJ databases">
        <authorList>
            <person name="Scholes J."/>
        </authorList>
    </citation>
    <scope>NUCLEOTIDE SEQUENCE</scope>
</reference>
<comment type="caution">
    <text evidence="1">The sequence shown here is derived from an EMBL/GenBank/DDBJ whole genome shotgun (WGS) entry which is preliminary data.</text>
</comment>
<accession>A0A9N7RPW5</accession>
<protein>
    <submittedName>
        <fullName evidence="1">Uncharacterized protein</fullName>
    </submittedName>
</protein>
<evidence type="ECO:0000313" key="2">
    <source>
        <dbReference type="Proteomes" id="UP001153555"/>
    </source>
</evidence>
<organism evidence="1 2">
    <name type="scientific">Striga hermonthica</name>
    <name type="common">Purple witchweed</name>
    <name type="synonym">Buchnera hermonthica</name>
    <dbReference type="NCBI Taxonomy" id="68872"/>
    <lineage>
        <taxon>Eukaryota</taxon>
        <taxon>Viridiplantae</taxon>
        <taxon>Streptophyta</taxon>
        <taxon>Embryophyta</taxon>
        <taxon>Tracheophyta</taxon>
        <taxon>Spermatophyta</taxon>
        <taxon>Magnoliopsida</taxon>
        <taxon>eudicotyledons</taxon>
        <taxon>Gunneridae</taxon>
        <taxon>Pentapetalae</taxon>
        <taxon>asterids</taxon>
        <taxon>lamiids</taxon>
        <taxon>Lamiales</taxon>
        <taxon>Orobanchaceae</taxon>
        <taxon>Buchnereae</taxon>
        <taxon>Striga</taxon>
    </lineage>
</organism>
<evidence type="ECO:0000313" key="1">
    <source>
        <dbReference type="EMBL" id="CAA0839711.1"/>
    </source>
</evidence>
<keyword evidence="2" id="KW-1185">Reference proteome</keyword>